<keyword evidence="3 6" id="KW-0418">Kinase</keyword>
<organism evidence="6 7">
    <name type="scientific">Rhizophagus clarus</name>
    <dbReference type="NCBI Taxonomy" id="94130"/>
    <lineage>
        <taxon>Eukaryota</taxon>
        <taxon>Fungi</taxon>
        <taxon>Fungi incertae sedis</taxon>
        <taxon>Mucoromycota</taxon>
        <taxon>Glomeromycotina</taxon>
        <taxon>Glomeromycetes</taxon>
        <taxon>Glomerales</taxon>
        <taxon>Glomeraceae</taxon>
        <taxon>Rhizophagus</taxon>
    </lineage>
</organism>
<dbReference type="OrthoDB" id="4062651at2759"/>
<sequence length="479" mass="56799">MNEIKRAHEFYGITRDLKANYIMVYKYHKICETCNFKCNAKRFQQNFENWTSGNDDIDKYIRDIQSTCHTEYETSKTLEWIPYDRLYDIQYIAKSKFNKIYRAKWIDGCIDEWDNKIKNWKRYNDNMVVITVHCKVYGITQDPITKEYMIALNEICKKCKLVCYAKYFQQNFENWTSALERIPYNRFYDNKFIAQGGFAKNKSKYVCNSKNITLDFMNEITSHFKVNLNKCIIKLYGITQDPVTKNYVMVLDFAENGNLRNYLNLCYNKLSWNDKFNYLHSIAHGIRDIHEKELIHRDLHIVISGLPPYSDVSHDDNLAIKICKGLRPRFKIKVPQLIVRLIKRCLDANQLNRPKAEELKEILSQWFRESSNKFFNCTIIQNQIKEAENINYNLSASNTFSTNLGILYETHSEAIYTSRLFNFNNLPEPKNSDDYYEENDNIISIKSSASLSLSLQIDIRQLNINNDDVNSEYRSKERI</sequence>
<feature type="domain" description="Serine-threonine/tyrosine-protein kinase catalytic" evidence="5">
    <location>
        <begin position="212"/>
        <end position="299"/>
    </location>
</feature>
<proteinExistence type="predicted"/>
<evidence type="ECO:0000259" key="5">
    <source>
        <dbReference type="Pfam" id="PF07714"/>
    </source>
</evidence>
<comment type="caution">
    <text evidence="6">The sequence shown here is derived from an EMBL/GenBank/DDBJ whole genome shotgun (WGS) entry which is preliminary data.</text>
</comment>
<evidence type="ECO:0000313" key="6">
    <source>
        <dbReference type="EMBL" id="GET02635.1"/>
    </source>
</evidence>
<evidence type="ECO:0000256" key="4">
    <source>
        <dbReference type="ARBA" id="ARBA00022840"/>
    </source>
</evidence>
<keyword evidence="2" id="KW-0547">Nucleotide-binding</keyword>
<dbReference type="InterPro" id="IPR051681">
    <property type="entry name" value="Ser/Thr_Kinases-Pseudokinases"/>
</dbReference>
<evidence type="ECO:0000256" key="3">
    <source>
        <dbReference type="ARBA" id="ARBA00022777"/>
    </source>
</evidence>
<dbReference type="PANTHER" id="PTHR44329">
    <property type="entry name" value="SERINE/THREONINE-PROTEIN KINASE TNNI3K-RELATED"/>
    <property type="match status" value="1"/>
</dbReference>
<dbReference type="Gene3D" id="1.10.510.10">
    <property type="entry name" value="Transferase(Phosphotransferase) domain 1"/>
    <property type="match status" value="2"/>
</dbReference>
<dbReference type="Proteomes" id="UP000615446">
    <property type="component" value="Unassembled WGS sequence"/>
</dbReference>
<protein>
    <submittedName>
        <fullName evidence="6">Kinase-like domain-containing protein</fullName>
    </submittedName>
</protein>
<dbReference type="Pfam" id="PF07714">
    <property type="entry name" value="PK_Tyr_Ser-Thr"/>
    <property type="match status" value="1"/>
</dbReference>
<dbReference type="SUPFAM" id="SSF56112">
    <property type="entry name" value="Protein kinase-like (PK-like)"/>
    <property type="match status" value="1"/>
</dbReference>
<evidence type="ECO:0000256" key="1">
    <source>
        <dbReference type="ARBA" id="ARBA00022679"/>
    </source>
</evidence>
<evidence type="ECO:0000256" key="2">
    <source>
        <dbReference type="ARBA" id="ARBA00022741"/>
    </source>
</evidence>
<gene>
    <name evidence="6" type="ORF">RCL2_002901100</name>
</gene>
<dbReference type="AlphaFoldDB" id="A0A8H3R7F0"/>
<dbReference type="EMBL" id="BLAL01000313">
    <property type="protein sequence ID" value="GET02635.1"/>
    <property type="molecule type" value="Genomic_DNA"/>
</dbReference>
<evidence type="ECO:0000313" key="7">
    <source>
        <dbReference type="Proteomes" id="UP000615446"/>
    </source>
</evidence>
<dbReference type="PANTHER" id="PTHR44329:SF288">
    <property type="entry name" value="MITOGEN-ACTIVATED PROTEIN KINASE KINASE KINASE 20"/>
    <property type="match status" value="1"/>
</dbReference>
<dbReference type="Gene3D" id="1.10.10.1010">
    <property type="entry name" value="Intein homing endonuclease, domain IV"/>
    <property type="match status" value="1"/>
</dbReference>
<dbReference type="GO" id="GO:0005524">
    <property type="term" value="F:ATP binding"/>
    <property type="evidence" value="ECO:0007669"/>
    <property type="project" value="UniProtKB-KW"/>
</dbReference>
<name>A0A8H3R7F0_9GLOM</name>
<keyword evidence="1" id="KW-0808">Transferase</keyword>
<keyword evidence="4" id="KW-0067">ATP-binding</keyword>
<accession>A0A8H3R7F0</accession>
<dbReference type="InterPro" id="IPR011009">
    <property type="entry name" value="Kinase-like_dom_sf"/>
</dbReference>
<dbReference type="GO" id="GO:0004674">
    <property type="term" value="F:protein serine/threonine kinase activity"/>
    <property type="evidence" value="ECO:0007669"/>
    <property type="project" value="TreeGrafter"/>
</dbReference>
<reference evidence="6" key="1">
    <citation type="submission" date="2019-10" db="EMBL/GenBank/DDBJ databases">
        <title>Conservation and host-specific expression of non-tandemly repeated heterogenous ribosome RNA gene in arbuscular mycorrhizal fungi.</title>
        <authorList>
            <person name="Maeda T."/>
            <person name="Kobayashi Y."/>
            <person name="Nakagawa T."/>
            <person name="Ezawa T."/>
            <person name="Yamaguchi K."/>
            <person name="Bino T."/>
            <person name="Nishimoto Y."/>
            <person name="Shigenobu S."/>
            <person name="Kawaguchi M."/>
        </authorList>
    </citation>
    <scope>NUCLEOTIDE SEQUENCE</scope>
    <source>
        <strain evidence="6">HR1</strain>
    </source>
</reference>
<dbReference type="InterPro" id="IPR001245">
    <property type="entry name" value="Ser-Thr/Tyr_kinase_cat_dom"/>
</dbReference>